<keyword evidence="2" id="KW-0732">Signal</keyword>
<dbReference type="Proteomes" id="UP000019118">
    <property type="component" value="Unassembled WGS sequence"/>
</dbReference>
<gene>
    <name evidence="5" type="primary">109546759</name>
    <name evidence="4" type="ORF">D910_09113</name>
</gene>
<sequence>MRCVILIWVTFWGFALSRPQTQPRLETRTETQPQVEDTTKITLVPFYGGGKGQSLQITATAEGAVISAIIVKTPDQPIVEMEQTEIEKEIDPTELENPPLPTKFETELYEGYEGYIRTIQSRANDIVKLQEIAKKNGQLTPEEEKAYAEHMKSINESAKKLAEIQESPNLLTESREGLSQWFERKKDNTKDKNKKREEEKKRKKENEEKEQKRKNEEKKKQQGAQKEQEEEEDEQGDDSVAINLPPDDASVAEAKPVGLAVAGVGGVAASKPIATAVVGPGGLAIARPVATAIAGVSPDQALIPIYGGELLSGAHKKSSNKQDQMSEYLNKIISKYHQT</sequence>
<feature type="region of interest" description="Disordered" evidence="1">
    <location>
        <begin position="182"/>
        <end position="249"/>
    </location>
</feature>
<feature type="compositionally biased region" description="Acidic residues" evidence="1">
    <location>
        <begin position="228"/>
        <end position="237"/>
    </location>
</feature>
<evidence type="ECO:0000313" key="6">
    <source>
        <dbReference type="Proteomes" id="UP000019118"/>
    </source>
</evidence>
<proteinExistence type="predicted"/>
<evidence type="ECO:0000259" key="3">
    <source>
        <dbReference type="Pfam" id="PF15999"/>
    </source>
</evidence>
<evidence type="ECO:0000313" key="7">
    <source>
        <dbReference type="Proteomes" id="UP000030742"/>
    </source>
</evidence>
<dbReference type="InterPro" id="IPR031942">
    <property type="entry name" value="DUF4774"/>
</dbReference>
<evidence type="ECO:0000256" key="2">
    <source>
        <dbReference type="SAM" id="SignalP"/>
    </source>
</evidence>
<evidence type="ECO:0000313" key="5">
    <source>
        <dbReference type="EnsemblMetazoa" id="XP_019773422.1"/>
    </source>
</evidence>
<reference evidence="6 7" key="1">
    <citation type="journal article" date="2013" name="Genome Biol.">
        <title>Draft genome of the mountain pine beetle, Dendroctonus ponderosae Hopkins, a major forest pest.</title>
        <authorList>
            <person name="Keeling C.I."/>
            <person name="Yuen M.M."/>
            <person name="Liao N.Y."/>
            <person name="Docking T.R."/>
            <person name="Chan S.K."/>
            <person name="Taylor G.A."/>
            <person name="Palmquist D.L."/>
            <person name="Jackman S.D."/>
            <person name="Nguyen A."/>
            <person name="Li M."/>
            <person name="Henderson H."/>
            <person name="Janes J.K."/>
            <person name="Zhao Y."/>
            <person name="Pandoh P."/>
            <person name="Moore R."/>
            <person name="Sperling F.A."/>
            <person name="Huber D.P."/>
            <person name="Birol I."/>
            <person name="Jones S.J."/>
            <person name="Bohlmann J."/>
        </authorList>
    </citation>
    <scope>NUCLEOTIDE SEQUENCE</scope>
</reference>
<feature type="signal peptide" evidence="2">
    <location>
        <begin position="1"/>
        <end position="17"/>
    </location>
</feature>
<dbReference type="AlphaFoldDB" id="U4UHE8"/>
<protein>
    <recommendedName>
        <fullName evidence="3">DUF4774 domain-containing protein</fullName>
    </recommendedName>
</protein>
<dbReference type="KEGG" id="dpa:109546759"/>
<feature type="compositionally biased region" description="Basic and acidic residues" evidence="1">
    <location>
        <begin position="182"/>
        <end position="220"/>
    </location>
</feature>
<name>U4UHE8_DENPD</name>
<dbReference type="Proteomes" id="UP000030742">
    <property type="component" value="Unassembled WGS sequence"/>
</dbReference>
<reference evidence="5" key="2">
    <citation type="submission" date="2024-08" db="UniProtKB">
        <authorList>
            <consortium name="EnsemblMetazoa"/>
        </authorList>
    </citation>
    <scope>IDENTIFICATION</scope>
</reference>
<accession>U4UHE8</accession>
<dbReference type="OrthoDB" id="8194084at2759"/>
<dbReference type="EnsemblMetazoa" id="XM_019917863.1">
    <property type="protein sequence ID" value="XP_019773422.1"/>
    <property type="gene ID" value="LOC109546759"/>
</dbReference>
<dbReference type="Pfam" id="PF15999">
    <property type="entry name" value="DUF4774"/>
    <property type="match status" value="1"/>
</dbReference>
<evidence type="ECO:0000313" key="4">
    <source>
        <dbReference type="EMBL" id="ERL91788.1"/>
    </source>
</evidence>
<keyword evidence="6" id="KW-1185">Reference proteome</keyword>
<feature type="chain" id="PRO_5044739079" description="DUF4774 domain-containing protein" evidence="2">
    <location>
        <begin position="18"/>
        <end position="339"/>
    </location>
</feature>
<feature type="domain" description="DUF4774" evidence="3">
    <location>
        <begin position="251"/>
        <end position="296"/>
    </location>
</feature>
<dbReference type="EMBL" id="KB632303">
    <property type="protein sequence ID" value="ERL91788.1"/>
    <property type="molecule type" value="Genomic_DNA"/>
</dbReference>
<organism evidence="4 7">
    <name type="scientific">Dendroctonus ponderosae</name>
    <name type="common">Mountain pine beetle</name>
    <dbReference type="NCBI Taxonomy" id="77166"/>
    <lineage>
        <taxon>Eukaryota</taxon>
        <taxon>Metazoa</taxon>
        <taxon>Ecdysozoa</taxon>
        <taxon>Arthropoda</taxon>
        <taxon>Hexapoda</taxon>
        <taxon>Insecta</taxon>
        <taxon>Pterygota</taxon>
        <taxon>Neoptera</taxon>
        <taxon>Endopterygota</taxon>
        <taxon>Coleoptera</taxon>
        <taxon>Polyphaga</taxon>
        <taxon>Cucujiformia</taxon>
        <taxon>Curculionidae</taxon>
        <taxon>Scolytinae</taxon>
        <taxon>Dendroctonus</taxon>
    </lineage>
</organism>
<evidence type="ECO:0000256" key="1">
    <source>
        <dbReference type="SAM" id="MobiDB-lite"/>
    </source>
</evidence>